<dbReference type="CDD" id="cd16428">
    <property type="entry name" value="TcpC_C"/>
    <property type="match status" value="1"/>
</dbReference>
<evidence type="ECO:0008006" key="4">
    <source>
        <dbReference type="Google" id="ProtNLM"/>
    </source>
</evidence>
<feature type="region of interest" description="Disordered" evidence="1">
    <location>
        <begin position="15"/>
        <end position="73"/>
    </location>
</feature>
<dbReference type="Pfam" id="PF12642">
    <property type="entry name" value="TpcC"/>
    <property type="match status" value="1"/>
</dbReference>
<dbReference type="Gene3D" id="3.10.450.540">
    <property type="match status" value="2"/>
</dbReference>
<evidence type="ECO:0000313" key="3">
    <source>
        <dbReference type="EMBL" id="BFO23133.1"/>
    </source>
</evidence>
<geneLocation type="plasmid" evidence="3">
    <name>pKM77-8_1</name>
</geneLocation>
<feature type="compositionally biased region" description="Low complexity" evidence="1">
    <location>
        <begin position="22"/>
        <end position="38"/>
    </location>
</feature>
<name>A0AAT9HZL0_9ACTN</name>
<dbReference type="InterPro" id="IPR024735">
    <property type="entry name" value="TcpC"/>
</dbReference>
<keyword evidence="2" id="KW-0472">Membrane</keyword>
<dbReference type="InterPro" id="IPR035628">
    <property type="entry name" value="TcpC_C"/>
</dbReference>
<gene>
    <name evidence="3" type="ORF">SHKM778_95210</name>
</gene>
<feature type="transmembrane region" description="Helical" evidence="2">
    <location>
        <begin position="94"/>
        <end position="113"/>
    </location>
</feature>
<keyword evidence="2" id="KW-1133">Transmembrane helix</keyword>
<dbReference type="CDD" id="cd16386">
    <property type="entry name" value="TcpC_N"/>
    <property type="match status" value="1"/>
</dbReference>
<accession>A0AAT9HZL0</accession>
<evidence type="ECO:0000256" key="2">
    <source>
        <dbReference type="SAM" id="Phobius"/>
    </source>
</evidence>
<reference evidence="3" key="1">
    <citation type="submission" date="2024-06" db="EMBL/GenBank/DDBJ databases">
        <authorList>
            <consortium name="consrtm"/>
            <person name="Uemura M."/>
            <person name="Terahara T."/>
        </authorList>
    </citation>
    <scope>NUCLEOTIDE SEQUENCE</scope>
    <source>
        <strain evidence="3">KM77-8</strain>
        <plasmid evidence="3">pKM77-8_1</plasmid>
    </source>
</reference>
<keyword evidence="2" id="KW-0812">Transmembrane</keyword>
<dbReference type="EMBL" id="AP035769">
    <property type="protein sequence ID" value="BFO23133.1"/>
    <property type="molecule type" value="Genomic_DNA"/>
</dbReference>
<protein>
    <recommendedName>
        <fullName evidence="4">Conjugal transfer protein</fullName>
    </recommendedName>
</protein>
<proteinExistence type="predicted"/>
<evidence type="ECO:0000256" key="1">
    <source>
        <dbReference type="SAM" id="MobiDB-lite"/>
    </source>
</evidence>
<reference evidence="3" key="2">
    <citation type="submission" date="2024-07" db="EMBL/GenBank/DDBJ databases">
        <title>Streptomyces haneummycinica sp. nov., a new antibiotic-producing actinobacterium isolated from marine sediment.</title>
        <authorList>
            <person name="Uemura M."/>
            <person name="Hamada M."/>
            <person name="Hirano S."/>
            <person name="Kobayashi K."/>
            <person name="Ohshiro T."/>
            <person name="Kobayashi T."/>
            <person name="Terahara T."/>
        </authorList>
    </citation>
    <scope>NUCLEOTIDE SEQUENCE</scope>
    <source>
        <strain evidence="3">KM77-8</strain>
        <plasmid evidence="3">pKM77-8_1</plasmid>
    </source>
</reference>
<keyword evidence="3" id="KW-0614">Plasmid</keyword>
<dbReference type="AlphaFoldDB" id="A0AAT9HZL0"/>
<organism evidence="3">
    <name type="scientific">Streptomyces haneummycinicus</name>
    <dbReference type="NCBI Taxonomy" id="3074435"/>
    <lineage>
        <taxon>Bacteria</taxon>
        <taxon>Bacillati</taxon>
        <taxon>Actinomycetota</taxon>
        <taxon>Actinomycetes</taxon>
        <taxon>Kitasatosporales</taxon>
        <taxon>Streptomycetaceae</taxon>
        <taxon>Streptomyces</taxon>
    </lineage>
</organism>
<sequence>MSALKTVVWKVLNLPEPRSKEAPSPQAEPPQQQTAPSAGAAQWVAAGKRVKAEHNGHTSTQVATEAKQTRTPATPWVLQEEKTGTRALVATGRIVLWVVVGLAVITGVRSWFWPSQPAPALPPAVKQGPTYPVQDAQLVAARFAYSYLTWDEADPDQRAKALARDMPKGTDTTAGWNLKGQQTVLLAQPGAVTELGDKRARVHVTVLVNVPGEPAKDKKKDPAPAQRKWMGLEVPVLNTAGRIVVTGQPGIVGVPASGPTITGQSAVDGDVELSAQTQSTVEMFFTEYAKGEADSVTAPGASVPPLPDGMTLQGIQSWNVDQGKGSDRTGTAVVRWQIGAAELEQTYRVELTRVASAAAERWQVAEVHGGTV</sequence>